<dbReference type="GO" id="GO:0022857">
    <property type="term" value="F:transmembrane transporter activity"/>
    <property type="evidence" value="ECO:0007669"/>
    <property type="project" value="InterPro"/>
</dbReference>
<dbReference type="EMBL" id="REGN01002985">
    <property type="protein sequence ID" value="RNA25059.1"/>
    <property type="molecule type" value="Genomic_DNA"/>
</dbReference>
<dbReference type="GO" id="GO:0016020">
    <property type="term" value="C:membrane"/>
    <property type="evidence" value="ECO:0007669"/>
    <property type="project" value="UniProtKB-SubCell"/>
</dbReference>
<protein>
    <submittedName>
        <fullName evidence="7">Oxalate:formate antiporter-like isoform X1</fullName>
    </submittedName>
</protein>
<dbReference type="PANTHER" id="PTHR43385">
    <property type="entry name" value="RIBOFLAVIN TRANSPORTER RIBJ"/>
    <property type="match status" value="1"/>
</dbReference>
<evidence type="ECO:0000256" key="1">
    <source>
        <dbReference type="ARBA" id="ARBA00004141"/>
    </source>
</evidence>
<dbReference type="AlphaFoldDB" id="A0A3M7RNJ8"/>
<feature type="transmembrane region" description="Helical" evidence="6">
    <location>
        <begin position="87"/>
        <end position="107"/>
    </location>
</feature>
<dbReference type="InterPro" id="IPR052983">
    <property type="entry name" value="MFS_Riboflavin_Transporter"/>
</dbReference>
<evidence type="ECO:0000256" key="6">
    <source>
        <dbReference type="SAM" id="Phobius"/>
    </source>
</evidence>
<feature type="transmembrane region" description="Helical" evidence="6">
    <location>
        <begin position="151"/>
        <end position="171"/>
    </location>
</feature>
<keyword evidence="4 6" id="KW-1133">Transmembrane helix</keyword>
<name>A0A3M7RNJ8_BRAPC</name>
<feature type="transmembrane region" description="Helical" evidence="6">
    <location>
        <begin position="113"/>
        <end position="131"/>
    </location>
</feature>
<evidence type="ECO:0000313" key="7">
    <source>
        <dbReference type="EMBL" id="RNA25059.1"/>
    </source>
</evidence>
<evidence type="ECO:0000256" key="2">
    <source>
        <dbReference type="ARBA" id="ARBA00022448"/>
    </source>
</evidence>
<feature type="transmembrane region" description="Helical" evidence="6">
    <location>
        <begin position="272"/>
        <end position="295"/>
    </location>
</feature>
<evidence type="ECO:0000256" key="4">
    <source>
        <dbReference type="ARBA" id="ARBA00022989"/>
    </source>
</evidence>
<feature type="transmembrane region" description="Helical" evidence="6">
    <location>
        <begin position="363"/>
        <end position="383"/>
    </location>
</feature>
<dbReference type="InterPro" id="IPR036259">
    <property type="entry name" value="MFS_trans_sf"/>
</dbReference>
<feature type="transmembrane region" description="Helical" evidence="6">
    <location>
        <begin position="204"/>
        <end position="224"/>
    </location>
</feature>
<feature type="transmembrane region" description="Helical" evidence="6">
    <location>
        <begin position="337"/>
        <end position="357"/>
    </location>
</feature>
<accession>A0A3M7RNJ8</accession>
<feature type="transmembrane region" description="Helical" evidence="6">
    <location>
        <begin position="12"/>
        <end position="36"/>
    </location>
</feature>
<dbReference type="Gene3D" id="1.20.1250.20">
    <property type="entry name" value="MFS general substrate transporter like domains"/>
    <property type="match status" value="2"/>
</dbReference>
<keyword evidence="3 6" id="KW-0812">Transmembrane</keyword>
<dbReference type="InterPro" id="IPR011701">
    <property type="entry name" value="MFS"/>
</dbReference>
<sequence>MIDRLIPEKYKKWSTLLGGFLLQLSIGSFLTFGNLVPYITSYLRINDNLDVRYSETIWIATSYNFAFSLSNLLSGLINTHFNLSPKILILVGTVISTIGVCCTYFSIQKSLYLVILTYGIIFGIGSGLAYVGPLTIAMKWFPRNGGFSNSIILFGYGISSVVFNQVQTIYINPDNMSPDKPFSPSNQDEKYFSNQILLDRIPKVFLLLGTIYTFLQLVGLSLLSRKPETDECHKLLEIKETINYSNKKNSFGISYESTTQGMNLKEAIKRPAFWNLFIILFSQIVPCGLVINFYKTFGQTFLSDDKFLSLVGSFAALLNALSTFFWGFLIEKFPFKICSLFLSTSLVALSSTLYLIQFIGFKYLYAIQIGLVMTCRSGALVLMPTITAKTFGQKNFQSIYGALYMATLLSSFVVGELGSHGHELGWFWLFLTCSLIAFVGWTLGFVFNVKKINGDDI</sequence>
<feature type="transmembrane region" description="Helical" evidence="6">
    <location>
        <begin position="56"/>
        <end position="75"/>
    </location>
</feature>
<comment type="caution">
    <text evidence="7">The sequence shown here is derived from an EMBL/GenBank/DDBJ whole genome shotgun (WGS) entry which is preliminary data.</text>
</comment>
<dbReference type="SUPFAM" id="SSF103473">
    <property type="entry name" value="MFS general substrate transporter"/>
    <property type="match status" value="1"/>
</dbReference>
<dbReference type="Proteomes" id="UP000276133">
    <property type="component" value="Unassembled WGS sequence"/>
</dbReference>
<evidence type="ECO:0000256" key="5">
    <source>
        <dbReference type="ARBA" id="ARBA00023136"/>
    </source>
</evidence>
<feature type="transmembrane region" description="Helical" evidence="6">
    <location>
        <begin position="307"/>
        <end position="330"/>
    </location>
</feature>
<evidence type="ECO:0000313" key="8">
    <source>
        <dbReference type="Proteomes" id="UP000276133"/>
    </source>
</evidence>
<dbReference type="Pfam" id="PF07690">
    <property type="entry name" value="MFS_1"/>
    <property type="match status" value="1"/>
</dbReference>
<comment type="subcellular location">
    <subcellularLocation>
        <location evidence="1">Membrane</location>
        <topology evidence="1">Multi-pass membrane protein</topology>
    </subcellularLocation>
</comment>
<proteinExistence type="predicted"/>
<dbReference type="PANTHER" id="PTHR43385:SF1">
    <property type="entry name" value="RIBOFLAVIN TRANSPORTER RIBJ"/>
    <property type="match status" value="1"/>
</dbReference>
<keyword evidence="5 6" id="KW-0472">Membrane</keyword>
<organism evidence="7 8">
    <name type="scientific">Brachionus plicatilis</name>
    <name type="common">Marine rotifer</name>
    <name type="synonym">Brachionus muelleri</name>
    <dbReference type="NCBI Taxonomy" id="10195"/>
    <lineage>
        <taxon>Eukaryota</taxon>
        <taxon>Metazoa</taxon>
        <taxon>Spiralia</taxon>
        <taxon>Gnathifera</taxon>
        <taxon>Rotifera</taxon>
        <taxon>Eurotatoria</taxon>
        <taxon>Monogononta</taxon>
        <taxon>Pseudotrocha</taxon>
        <taxon>Ploima</taxon>
        <taxon>Brachionidae</taxon>
        <taxon>Brachionus</taxon>
    </lineage>
</organism>
<keyword evidence="8" id="KW-1185">Reference proteome</keyword>
<reference evidence="7 8" key="1">
    <citation type="journal article" date="2018" name="Sci. Rep.">
        <title>Genomic signatures of local adaptation to the degree of environmental predictability in rotifers.</title>
        <authorList>
            <person name="Franch-Gras L."/>
            <person name="Hahn C."/>
            <person name="Garcia-Roger E.M."/>
            <person name="Carmona M.J."/>
            <person name="Serra M."/>
            <person name="Gomez A."/>
        </authorList>
    </citation>
    <scope>NUCLEOTIDE SEQUENCE [LARGE SCALE GENOMIC DNA]</scope>
    <source>
        <strain evidence="7">HYR1</strain>
    </source>
</reference>
<keyword evidence="2" id="KW-0813">Transport</keyword>
<dbReference type="OrthoDB" id="410267at2759"/>
<evidence type="ECO:0000256" key="3">
    <source>
        <dbReference type="ARBA" id="ARBA00022692"/>
    </source>
</evidence>
<feature type="transmembrane region" description="Helical" evidence="6">
    <location>
        <begin position="426"/>
        <end position="447"/>
    </location>
</feature>
<feature type="transmembrane region" description="Helical" evidence="6">
    <location>
        <begin position="395"/>
        <end position="414"/>
    </location>
</feature>
<gene>
    <name evidence="7" type="ORF">BpHYR1_043456</name>
</gene>